<dbReference type="PANTHER" id="PTHR43434:SF1">
    <property type="entry name" value="PHOSPHOGLYCOLATE PHOSPHATASE"/>
    <property type="match status" value="1"/>
</dbReference>
<organism evidence="5 6">
    <name type="scientific">Hartmannibacter diazotrophicus</name>
    <dbReference type="NCBI Taxonomy" id="1482074"/>
    <lineage>
        <taxon>Bacteria</taxon>
        <taxon>Pseudomonadati</taxon>
        <taxon>Pseudomonadota</taxon>
        <taxon>Alphaproteobacteria</taxon>
        <taxon>Hyphomicrobiales</taxon>
        <taxon>Pleomorphomonadaceae</taxon>
        <taxon>Hartmannibacter</taxon>
    </lineage>
</organism>
<dbReference type="InterPro" id="IPR023198">
    <property type="entry name" value="PGP-like_dom2"/>
</dbReference>
<dbReference type="EMBL" id="LT960614">
    <property type="protein sequence ID" value="SON54200.1"/>
    <property type="molecule type" value="Genomic_DNA"/>
</dbReference>
<dbReference type="KEGG" id="hdi:HDIA_0659"/>
<evidence type="ECO:0000256" key="1">
    <source>
        <dbReference type="ARBA" id="ARBA00000830"/>
    </source>
</evidence>
<dbReference type="EC" id="3.1.3.18" evidence="4"/>
<dbReference type="GO" id="GO:0008967">
    <property type="term" value="F:phosphoglycolate phosphatase activity"/>
    <property type="evidence" value="ECO:0007669"/>
    <property type="project" value="UniProtKB-EC"/>
</dbReference>
<protein>
    <recommendedName>
        <fullName evidence="4">phosphoglycolate phosphatase</fullName>
        <ecNumber evidence="4">3.1.3.18</ecNumber>
    </recommendedName>
</protein>
<evidence type="ECO:0000313" key="5">
    <source>
        <dbReference type="EMBL" id="SON54200.1"/>
    </source>
</evidence>
<dbReference type="Pfam" id="PF00702">
    <property type="entry name" value="Hydrolase"/>
    <property type="match status" value="1"/>
</dbReference>
<evidence type="ECO:0000313" key="6">
    <source>
        <dbReference type="Proteomes" id="UP000223606"/>
    </source>
</evidence>
<evidence type="ECO:0000256" key="3">
    <source>
        <dbReference type="ARBA" id="ARBA00006171"/>
    </source>
</evidence>
<evidence type="ECO:0000256" key="4">
    <source>
        <dbReference type="ARBA" id="ARBA00013078"/>
    </source>
</evidence>
<comment type="catalytic activity">
    <reaction evidence="1">
        <text>2-phosphoglycolate + H2O = glycolate + phosphate</text>
        <dbReference type="Rhea" id="RHEA:14369"/>
        <dbReference type="ChEBI" id="CHEBI:15377"/>
        <dbReference type="ChEBI" id="CHEBI:29805"/>
        <dbReference type="ChEBI" id="CHEBI:43474"/>
        <dbReference type="ChEBI" id="CHEBI:58033"/>
        <dbReference type="EC" id="3.1.3.18"/>
    </reaction>
</comment>
<dbReference type="GO" id="GO:0006281">
    <property type="term" value="P:DNA repair"/>
    <property type="evidence" value="ECO:0007669"/>
    <property type="project" value="TreeGrafter"/>
</dbReference>
<evidence type="ECO:0000256" key="2">
    <source>
        <dbReference type="ARBA" id="ARBA00004818"/>
    </source>
</evidence>
<dbReference type="SUPFAM" id="SSF56784">
    <property type="entry name" value="HAD-like"/>
    <property type="match status" value="1"/>
</dbReference>
<reference evidence="6" key="1">
    <citation type="submission" date="2017-09" db="EMBL/GenBank/DDBJ databases">
        <title>Genome sequence of Nannocystis excedens DSM 71.</title>
        <authorList>
            <person name="Blom J."/>
        </authorList>
    </citation>
    <scope>NUCLEOTIDE SEQUENCE [LARGE SCALE GENOMIC DNA]</scope>
    <source>
        <strain evidence="6">type strain: E19</strain>
    </source>
</reference>
<dbReference type="NCBIfam" id="TIGR01549">
    <property type="entry name" value="HAD-SF-IA-v1"/>
    <property type="match status" value="1"/>
</dbReference>
<name>A0A2C9D1S7_9HYPH</name>
<dbReference type="InterPro" id="IPR050155">
    <property type="entry name" value="HAD-like_hydrolase_sf"/>
</dbReference>
<proteinExistence type="inferred from homology"/>
<gene>
    <name evidence="5" type="ORF">HDIA_0659</name>
</gene>
<dbReference type="InterPro" id="IPR036412">
    <property type="entry name" value="HAD-like_sf"/>
</dbReference>
<dbReference type="PRINTS" id="PR00413">
    <property type="entry name" value="HADHALOGNASE"/>
</dbReference>
<dbReference type="AlphaFoldDB" id="A0A2C9D1S7"/>
<dbReference type="Gene3D" id="1.10.150.240">
    <property type="entry name" value="Putative phosphatase, domain 2"/>
    <property type="match status" value="1"/>
</dbReference>
<dbReference type="CDD" id="cd01427">
    <property type="entry name" value="HAD_like"/>
    <property type="match status" value="1"/>
</dbReference>
<comment type="similarity">
    <text evidence="3">Belongs to the HAD-like hydrolase superfamily. CbbY/CbbZ/Gph/YieH family.</text>
</comment>
<dbReference type="Gene3D" id="3.40.50.1000">
    <property type="entry name" value="HAD superfamily/HAD-like"/>
    <property type="match status" value="1"/>
</dbReference>
<dbReference type="InterPro" id="IPR023214">
    <property type="entry name" value="HAD_sf"/>
</dbReference>
<dbReference type="Proteomes" id="UP000223606">
    <property type="component" value="Chromosome 1"/>
</dbReference>
<dbReference type="SFLD" id="SFLDS00003">
    <property type="entry name" value="Haloacid_Dehalogenase"/>
    <property type="match status" value="1"/>
</dbReference>
<keyword evidence="6" id="KW-1185">Reference proteome</keyword>
<dbReference type="OrthoDB" id="9797743at2"/>
<dbReference type="InterPro" id="IPR006439">
    <property type="entry name" value="HAD-SF_hydro_IA"/>
</dbReference>
<dbReference type="RefSeq" id="WP_099554322.1">
    <property type="nucleotide sequence ID" value="NZ_LT960614.1"/>
</dbReference>
<dbReference type="PANTHER" id="PTHR43434">
    <property type="entry name" value="PHOSPHOGLYCOLATE PHOSPHATASE"/>
    <property type="match status" value="1"/>
</dbReference>
<comment type="pathway">
    <text evidence="2">Organic acid metabolism; glycolate biosynthesis; glycolate from 2-phosphoglycolate: step 1/1.</text>
</comment>
<accession>A0A2C9D1S7</accession>
<sequence length="238" mass="24481">MTTVSSPAIRAVLFDKDGTLIDFHKTWEPPIRLAALHAANGDQALADHLMRSGGMDPVSGHTGGDSLLAAGNTAEIAVEWIAAGSPHSLEALVPALDAIFVAAVDGAVAVTDLAAFFRRLKARNLRTGIASSDSEAAIRGLIARFGMEADIDFVAGYDSGHGVKPEAGMLLAFAEAVGVRPQEVAMVGDNLHDMHMAAAAGAGLRFAVLTGTGAPETLAAASDFCLPSILDVETHLCG</sequence>
<dbReference type="SFLD" id="SFLDG01129">
    <property type="entry name" value="C1.5:_HAD__Beta-PGM__Phosphata"/>
    <property type="match status" value="1"/>
</dbReference>